<feature type="compositionally biased region" description="Low complexity" evidence="4">
    <location>
        <begin position="308"/>
        <end position="319"/>
    </location>
</feature>
<keyword evidence="2" id="KW-0677">Repeat</keyword>
<dbReference type="Proteomes" id="UP000094569">
    <property type="component" value="Unassembled WGS sequence"/>
</dbReference>
<dbReference type="GO" id="GO:0010997">
    <property type="term" value="F:anaphase-promoting complex binding"/>
    <property type="evidence" value="ECO:0007669"/>
    <property type="project" value="InterPro"/>
</dbReference>
<evidence type="ECO:0000256" key="4">
    <source>
        <dbReference type="SAM" id="MobiDB-lite"/>
    </source>
</evidence>
<reference evidence="5 6" key="1">
    <citation type="journal article" date="2016" name="BMC Genomics">
        <title>Comparative genomic and transcriptomic analyses of the Fuzhuan brick tea-fermentation fungus Aspergillus cristatus.</title>
        <authorList>
            <person name="Ge Y."/>
            <person name="Wang Y."/>
            <person name="Liu Y."/>
            <person name="Tan Y."/>
            <person name="Ren X."/>
            <person name="Zhang X."/>
            <person name="Hyde K.D."/>
            <person name="Liu Y."/>
            <person name="Liu Z."/>
        </authorList>
    </citation>
    <scope>NUCLEOTIDE SEQUENCE [LARGE SCALE GENOMIC DNA]</scope>
    <source>
        <strain evidence="5 6">GZAAS20.1005</strain>
    </source>
</reference>
<feature type="compositionally biased region" description="Basic residues" evidence="4">
    <location>
        <begin position="113"/>
        <end position="122"/>
    </location>
</feature>
<dbReference type="InterPro" id="IPR015943">
    <property type="entry name" value="WD40/YVTN_repeat-like_dom_sf"/>
</dbReference>
<feature type="region of interest" description="Disordered" evidence="4">
    <location>
        <begin position="147"/>
        <end position="166"/>
    </location>
</feature>
<feature type="compositionally biased region" description="Basic and acidic residues" evidence="4">
    <location>
        <begin position="102"/>
        <end position="112"/>
    </location>
</feature>
<protein>
    <submittedName>
        <fullName evidence="5">Uncharacterized protein</fullName>
    </submittedName>
</protein>
<dbReference type="STRING" id="573508.A0A1E3BS69"/>
<dbReference type="PANTHER" id="PTHR19918:SF5">
    <property type="entry name" value="MEIOSIS-SPECIFIC APC_C ACTIVATOR PROTEIN AMA1"/>
    <property type="match status" value="1"/>
</dbReference>
<feature type="compositionally biased region" description="Basic and acidic residues" evidence="4">
    <location>
        <begin position="1"/>
        <end position="14"/>
    </location>
</feature>
<dbReference type="InterPro" id="IPR033010">
    <property type="entry name" value="Cdc20/Fizzy"/>
</dbReference>
<organism evidence="5 6">
    <name type="scientific">Aspergillus cristatus</name>
    <name type="common">Chinese Fuzhuan brick tea-fermentation fungus</name>
    <name type="synonym">Eurotium cristatum</name>
    <dbReference type="NCBI Taxonomy" id="573508"/>
    <lineage>
        <taxon>Eukaryota</taxon>
        <taxon>Fungi</taxon>
        <taxon>Dikarya</taxon>
        <taxon>Ascomycota</taxon>
        <taxon>Pezizomycotina</taxon>
        <taxon>Eurotiomycetes</taxon>
        <taxon>Eurotiomycetidae</taxon>
        <taxon>Eurotiales</taxon>
        <taxon>Aspergillaceae</taxon>
        <taxon>Aspergillus</taxon>
        <taxon>Aspergillus subgen. Aspergillus</taxon>
    </lineage>
</organism>
<dbReference type="PROSITE" id="PS50294">
    <property type="entry name" value="WD_REPEATS_REGION"/>
    <property type="match status" value="1"/>
</dbReference>
<sequence>MPSFAEERHSRDYSWEDLAFDTPISPSTPPELTFGSSSDDESGPATPIPETGLSPPPVGSVYSCRPFWKAHVDTGDVFETPLSKDNRRQTGRIPSNLPSIEHVLRDADIPKDRGRRKTRRYPNAHPAKQSRSPVSLDRFIPQREFANPASTSFRVSKNPRELSPDEKLLRRRSKRVDPFRPTRRVRSISPRRGAQHIRSPHYSPHLVNDSAIAGSINIQGTRDAGRQVSFGAVWNVGGRSAAQGNPPTVAVPDGNGGLLSSGTTAPMHIAEFFSRPTSLEVPERHESRLAVALEIDPASRLLNTCNLSPPSESTSNPSSPDHDRFSPSVWKDGAWIRTDGYQGSKAATRDHSEKAVPTQPFRILDAPDLRDDFYCSLLAYSATTGYLAVGLGHHVFLWNEALAKLRAPLRDQHPSNHVTSLSFSSEDGEKSILAVGRRGGTLTLWSPLDTANVRFEIEHRYPITCVSFKSTHSRRFSQKFDFEVDVEDLVVGDEFGNVWYYSVEWPDNSVRDRYYWNGALTLLAKISAHTQSICGFSWSPDDIYLATGGNDNSCLLFDLREIIPSQEPQEVRCESRSSCHSQSSQGTTRCQSALSCDSSQTTVRHIFSGRHLISHLIPSWIQARFSPLASPVLNYTTNVISGDQTAFVPLNSHKRRFFHSAAVKAIAFAPWQPSLLATGGGTNDRTIRFFHTPSGSCLATIDVHSQVTSLIWSNTHREIVATFGFARPEHPIRIAVFAWPSCEQIAAIPWGPGGTSWDGVTNNEFVECGRALYAIRYPGCPRYLTTEEQERCSLDTSRPVTPNVMSRDGSTVLCPRLRTPVEPKAKEGGLWCSRTLKEGCIIVASTDKTVKFHEVWGATGTTDDSSPLGGSPLLEEFEGVETLGDEVIH</sequence>
<dbReference type="OrthoDB" id="10263272at2759"/>
<dbReference type="SMART" id="SM00320">
    <property type="entry name" value="WD40"/>
    <property type="match status" value="5"/>
</dbReference>
<feature type="region of interest" description="Disordered" evidence="4">
    <location>
        <begin position="186"/>
        <end position="206"/>
    </location>
</feature>
<dbReference type="InterPro" id="IPR036322">
    <property type="entry name" value="WD40_repeat_dom_sf"/>
</dbReference>
<feature type="region of interest" description="Disordered" evidence="4">
    <location>
        <begin position="304"/>
        <end position="326"/>
    </location>
</feature>
<dbReference type="GO" id="GO:1990757">
    <property type="term" value="F:ubiquitin ligase activator activity"/>
    <property type="evidence" value="ECO:0007669"/>
    <property type="project" value="TreeGrafter"/>
</dbReference>
<comment type="caution">
    <text evidence="5">The sequence shown here is derived from an EMBL/GenBank/DDBJ whole genome shotgun (WGS) entry which is preliminary data.</text>
</comment>
<name>A0A1E3BS69_ASPCR</name>
<feature type="region of interest" description="Disordered" evidence="4">
    <location>
        <begin position="1"/>
        <end position="59"/>
    </location>
</feature>
<keyword evidence="6" id="KW-1185">Reference proteome</keyword>
<dbReference type="PANTHER" id="PTHR19918">
    <property type="entry name" value="CELL DIVISION CYCLE 20 CDC20 FIZZY -RELATED"/>
    <property type="match status" value="1"/>
</dbReference>
<evidence type="ECO:0000256" key="2">
    <source>
        <dbReference type="ARBA" id="ARBA00022737"/>
    </source>
</evidence>
<dbReference type="Pfam" id="PF00400">
    <property type="entry name" value="WD40"/>
    <property type="match status" value="1"/>
</dbReference>
<keyword evidence="1 3" id="KW-0853">WD repeat</keyword>
<dbReference type="InterPro" id="IPR001680">
    <property type="entry name" value="WD40_rpt"/>
</dbReference>
<feature type="region of interest" description="Disordered" evidence="4">
    <location>
        <begin position="79"/>
        <end position="137"/>
    </location>
</feature>
<gene>
    <name evidence="5" type="ORF">SI65_00805</name>
</gene>
<proteinExistence type="predicted"/>
<dbReference type="AlphaFoldDB" id="A0A1E3BS69"/>
<dbReference type="GO" id="GO:1905786">
    <property type="term" value="P:positive regulation of anaphase-promoting complex-dependent catabolic process"/>
    <property type="evidence" value="ECO:0007669"/>
    <property type="project" value="TreeGrafter"/>
</dbReference>
<dbReference type="PROSITE" id="PS50082">
    <property type="entry name" value="WD_REPEATS_2"/>
    <property type="match status" value="1"/>
</dbReference>
<dbReference type="SUPFAM" id="SSF50978">
    <property type="entry name" value="WD40 repeat-like"/>
    <property type="match status" value="1"/>
</dbReference>
<feature type="repeat" description="WD" evidence="3">
    <location>
        <begin position="526"/>
        <end position="560"/>
    </location>
</feature>
<accession>A0A1E3BS69</accession>
<dbReference type="GO" id="GO:0031145">
    <property type="term" value="P:anaphase-promoting complex-dependent catabolic process"/>
    <property type="evidence" value="ECO:0007669"/>
    <property type="project" value="TreeGrafter"/>
</dbReference>
<dbReference type="VEuPathDB" id="FungiDB:SI65_00805"/>
<dbReference type="Gene3D" id="2.130.10.10">
    <property type="entry name" value="YVTN repeat-like/Quinoprotein amine dehydrogenase"/>
    <property type="match status" value="2"/>
</dbReference>
<evidence type="ECO:0000256" key="3">
    <source>
        <dbReference type="PROSITE-ProRule" id="PRU00221"/>
    </source>
</evidence>
<evidence type="ECO:0000256" key="1">
    <source>
        <dbReference type="ARBA" id="ARBA00022574"/>
    </source>
</evidence>
<dbReference type="EMBL" id="JXNT01000001">
    <property type="protein sequence ID" value="ODM23216.1"/>
    <property type="molecule type" value="Genomic_DNA"/>
</dbReference>
<evidence type="ECO:0000313" key="5">
    <source>
        <dbReference type="EMBL" id="ODM23216.1"/>
    </source>
</evidence>
<dbReference type="GO" id="GO:0005680">
    <property type="term" value="C:anaphase-promoting complex"/>
    <property type="evidence" value="ECO:0007669"/>
    <property type="project" value="TreeGrafter"/>
</dbReference>
<evidence type="ECO:0000313" key="6">
    <source>
        <dbReference type="Proteomes" id="UP000094569"/>
    </source>
</evidence>